<evidence type="ECO:0000313" key="3">
    <source>
        <dbReference type="Proteomes" id="UP001215598"/>
    </source>
</evidence>
<protein>
    <submittedName>
        <fullName evidence="2">Uncharacterized protein</fullName>
    </submittedName>
</protein>
<keyword evidence="3" id="KW-1185">Reference proteome</keyword>
<proteinExistence type="predicted"/>
<comment type="caution">
    <text evidence="2">The sequence shown here is derived from an EMBL/GenBank/DDBJ whole genome shotgun (WGS) entry which is preliminary data.</text>
</comment>
<feature type="compositionally biased region" description="Pro residues" evidence="1">
    <location>
        <begin position="160"/>
        <end position="175"/>
    </location>
</feature>
<gene>
    <name evidence="2" type="ORF">B0H16DRAFT_164543</name>
</gene>
<evidence type="ECO:0000256" key="1">
    <source>
        <dbReference type="SAM" id="MobiDB-lite"/>
    </source>
</evidence>
<accession>A0AAD7MV01</accession>
<dbReference type="EMBL" id="JARKIB010000139">
    <property type="protein sequence ID" value="KAJ7733348.1"/>
    <property type="molecule type" value="Genomic_DNA"/>
</dbReference>
<sequence>MPPVTQPSFQIRTFQLFCGAEDPLGDIYHWQDEEPVRPHILPVPLEPPSPPSKKRKRSTGCGEIIHFGAVVSYTNMWRAPESGASRWVIPLESQYFPKKLRRKLGLGTQLCGCVMEGAGCAVCGNALGVLTTQCDIHQISNRGHRYYTFLPSAVSPPIPPFVPPPTRAPTPPPVDPSLETRAPTLPPGSPPAPRLYPRPDNPRPTIYAVFTPTPSPEILPVELPAGTTFAWEIVDDGV</sequence>
<dbReference type="AlphaFoldDB" id="A0AAD7MV01"/>
<reference evidence="2" key="1">
    <citation type="submission" date="2023-03" db="EMBL/GenBank/DDBJ databases">
        <title>Massive genome expansion in bonnet fungi (Mycena s.s.) driven by repeated elements and novel gene families across ecological guilds.</title>
        <authorList>
            <consortium name="Lawrence Berkeley National Laboratory"/>
            <person name="Harder C.B."/>
            <person name="Miyauchi S."/>
            <person name="Viragh M."/>
            <person name="Kuo A."/>
            <person name="Thoen E."/>
            <person name="Andreopoulos B."/>
            <person name="Lu D."/>
            <person name="Skrede I."/>
            <person name="Drula E."/>
            <person name="Henrissat B."/>
            <person name="Morin E."/>
            <person name="Kohler A."/>
            <person name="Barry K."/>
            <person name="LaButti K."/>
            <person name="Morin E."/>
            <person name="Salamov A."/>
            <person name="Lipzen A."/>
            <person name="Mereny Z."/>
            <person name="Hegedus B."/>
            <person name="Baldrian P."/>
            <person name="Stursova M."/>
            <person name="Weitz H."/>
            <person name="Taylor A."/>
            <person name="Grigoriev I.V."/>
            <person name="Nagy L.G."/>
            <person name="Martin F."/>
            <person name="Kauserud H."/>
        </authorList>
    </citation>
    <scope>NUCLEOTIDE SEQUENCE</scope>
    <source>
        <strain evidence="2">CBHHK182m</strain>
    </source>
</reference>
<organism evidence="2 3">
    <name type="scientific">Mycena metata</name>
    <dbReference type="NCBI Taxonomy" id="1033252"/>
    <lineage>
        <taxon>Eukaryota</taxon>
        <taxon>Fungi</taxon>
        <taxon>Dikarya</taxon>
        <taxon>Basidiomycota</taxon>
        <taxon>Agaricomycotina</taxon>
        <taxon>Agaricomycetes</taxon>
        <taxon>Agaricomycetidae</taxon>
        <taxon>Agaricales</taxon>
        <taxon>Marasmiineae</taxon>
        <taxon>Mycenaceae</taxon>
        <taxon>Mycena</taxon>
    </lineage>
</organism>
<feature type="region of interest" description="Disordered" evidence="1">
    <location>
        <begin position="160"/>
        <end position="206"/>
    </location>
</feature>
<dbReference type="Proteomes" id="UP001215598">
    <property type="component" value="Unassembled WGS sequence"/>
</dbReference>
<evidence type="ECO:0000313" key="2">
    <source>
        <dbReference type="EMBL" id="KAJ7733348.1"/>
    </source>
</evidence>
<feature type="region of interest" description="Disordered" evidence="1">
    <location>
        <begin position="39"/>
        <end position="58"/>
    </location>
</feature>
<feature type="compositionally biased region" description="Pro residues" evidence="1">
    <location>
        <begin position="184"/>
        <end position="196"/>
    </location>
</feature>
<name>A0AAD7MV01_9AGAR</name>